<gene>
    <name evidence="8" type="ORF">PACLA_8A086774</name>
</gene>
<evidence type="ECO:0000256" key="1">
    <source>
        <dbReference type="ARBA" id="ARBA00004123"/>
    </source>
</evidence>
<comment type="subcellular location">
    <subcellularLocation>
        <location evidence="1">Nucleus</location>
    </subcellularLocation>
</comment>
<keyword evidence="9" id="KW-1185">Reference proteome</keyword>
<keyword evidence="3" id="KW-0677">Repeat</keyword>
<evidence type="ECO:0000256" key="7">
    <source>
        <dbReference type="SAM" id="MobiDB-lite"/>
    </source>
</evidence>
<sequence>MYEQNSANTQRRKSISSLNSQRVSVIKWIGKEFNVKRSSTSDLSITEDKSSLPSSDSTVEKSSNEERKYPCSLCKKSFKWPSHLKSHERIHTGERPFQCEICGKTFTRSDGLQCHKVNHITQNGSLFHKDQRHAKEGPLLKAKYPEWSRNNDELARQNMSTEQTRLFYCSVCNRVFLSSVGLTKHFRVHKGTSNHNCEVCKKMFTKRSALEIHSRVHTGIKPYRCNICTKTFSIHGNLKRHLLIHSGDRPYKCLQCSKCFNSPNHLKRHLQTRHKRNKVDSCSTN</sequence>
<dbReference type="FunFam" id="3.30.160.60:FF:000264">
    <property type="entry name" value="Zinc finger protein 236"/>
    <property type="match status" value="1"/>
</dbReference>
<dbReference type="FunFam" id="3.30.160.60:FF:000145">
    <property type="entry name" value="Zinc finger protein 574"/>
    <property type="match status" value="1"/>
</dbReference>
<evidence type="ECO:0000256" key="4">
    <source>
        <dbReference type="ARBA" id="ARBA00022771"/>
    </source>
</evidence>
<dbReference type="GO" id="GO:0005634">
    <property type="term" value="C:nucleus"/>
    <property type="evidence" value="ECO:0007669"/>
    <property type="project" value="UniProtKB-SubCell"/>
</dbReference>
<evidence type="ECO:0000256" key="6">
    <source>
        <dbReference type="ARBA" id="ARBA00023242"/>
    </source>
</evidence>
<keyword evidence="2" id="KW-0479">Metal-binding</keyword>
<proteinExistence type="predicted"/>
<evidence type="ECO:0000256" key="5">
    <source>
        <dbReference type="ARBA" id="ARBA00022833"/>
    </source>
</evidence>
<evidence type="ECO:0000313" key="9">
    <source>
        <dbReference type="Proteomes" id="UP001152795"/>
    </source>
</evidence>
<dbReference type="FunFam" id="3.30.160.60:FF:000512">
    <property type="entry name" value="zinc finger protein 197 isoform X1"/>
    <property type="match status" value="1"/>
</dbReference>
<reference evidence="8" key="1">
    <citation type="submission" date="2020-04" db="EMBL/GenBank/DDBJ databases">
        <authorList>
            <person name="Alioto T."/>
            <person name="Alioto T."/>
            <person name="Gomez Garrido J."/>
        </authorList>
    </citation>
    <scope>NUCLEOTIDE SEQUENCE</scope>
    <source>
        <strain evidence="8">A484AB</strain>
    </source>
</reference>
<dbReference type="FunFam" id="3.30.160.60:FF:000624">
    <property type="entry name" value="zinc finger protein 697"/>
    <property type="match status" value="1"/>
</dbReference>
<dbReference type="Pfam" id="PF13894">
    <property type="entry name" value="zf-C2H2_4"/>
    <property type="match status" value="1"/>
</dbReference>
<feature type="region of interest" description="Disordered" evidence="7">
    <location>
        <begin position="44"/>
        <end position="63"/>
    </location>
</feature>
<evidence type="ECO:0000256" key="3">
    <source>
        <dbReference type="ARBA" id="ARBA00022737"/>
    </source>
</evidence>
<keyword evidence="6" id="KW-0539">Nucleus</keyword>
<dbReference type="PANTHER" id="PTHR16515">
    <property type="entry name" value="PR DOMAIN ZINC FINGER PROTEIN"/>
    <property type="match status" value="1"/>
</dbReference>
<dbReference type="Gene3D" id="3.30.160.60">
    <property type="entry name" value="Classic Zinc Finger"/>
    <property type="match status" value="6"/>
</dbReference>
<comment type="caution">
    <text evidence="8">The sequence shown here is derived from an EMBL/GenBank/DDBJ whole genome shotgun (WGS) entry which is preliminary data.</text>
</comment>
<organism evidence="8 9">
    <name type="scientific">Paramuricea clavata</name>
    <name type="common">Red gorgonian</name>
    <name type="synonym">Violescent sea-whip</name>
    <dbReference type="NCBI Taxonomy" id="317549"/>
    <lineage>
        <taxon>Eukaryota</taxon>
        <taxon>Metazoa</taxon>
        <taxon>Cnidaria</taxon>
        <taxon>Anthozoa</taxon>
        <taxon>Octocorallia</taxon>
        <taxon>Malacalcyonacea</taxon>
        <taxon>Plexauridae</taxon>
        <taxon>Paramuricea</taxon>
    </lineage>
</organism>
<dbReference type="InterPro" id="IPR013087">
    <property type="entry name" value="Znf_C2H2_type"/>
</dbReference>
<dbReference type="EMBL" id="CACRXK020002345">
    <property type="protein sequence ID" value="CAB3993877.1"/>
    <property type="molecule type" value="Genomic_DNA"/>
</dbReference>
<keyword evidence="4" id="KW-0863">Zinc-finger</keyword>
<dbReference type="FunFam" id="3.30.160.60:FF:002349">
    <property type="entry name" value="Zinc finger and BTB domain-containing 40"/>
    <property type="match status" value="1"/>
</dbReference>
<dbReference type="GO" id="GO:0008270">
    <property type="term" value="F:zinc ion binding"/>
    <property type="evidence" value="ECO:0007669"/>
    <property type="project" value="UniProtKB-KW"/>
</dbReference>
<dbReference type="PANTHER" id="PTHR16515:SF66">
    <property type="entry name" value="C2H2-TYPE DOMAIN-CONTAINING PROTEIN"/>
    <property type="match status" value="1"/>
</dbReference>
<dbReference type="GO" id="GO:0010468">
    <property type="term" value="P:regulation of gene expression"/>
    <property type="evidence" value="ECO:0007669"/>
    <property type="project" value="TreeGrafter"/>
</dbReference>
<dbReference type="OrthoDB" id="5967292at2759"/>
<name>A0A6S7HE26_PARCT</name>
<dbReference type="SMART" id="SM00355">
    <property type="entry name" value="ZnF_C2H2"/>
    <property type="match status" value="6"/>
</dbReference>
<dbReference type="Pfam" id="PF00096">
    <property type="entry name" value="zf-C2H2"/>
    <property type="match status" value="5"/>
</dbReference>
<accession>A0A6S7HE26</accession>
<dbReference type="Proteomes" id="UP001152795">
    <property type="component" value="Unassembled WGS sequence"/>
</dbReference>
<dbReference type="PROSITE" id="PS00028">
    <property type="entry name" value="ZINC_FINGER_C2H2_1"/>
    <property type="match status" value="6"/>
</dbReference>
<keyword evidence="5" id="KW-0862">Zinc</keyword>
<dbReference type="SUPFAM" id="SSF57667">
    <property type="entry name" value="beta-beta-alpha zinc fingers"/>
    <property type="match status" value="3"/>
</dbReference>
<evidence type="ECO:0000256" key="2">
    <source>
        <dbReference type="ARBA" id="ARBA00022723"/>
    </source>
</evidence>
<dbReference type="PROSITE" id="PS50157">
    <property type="entry name" value="ZINC_FINGER_C2H2_2"/>
    <property type="match status" value="6"/>
</dbReference>
<evidence type="ECO:0000313" key="8">
    <source>
        <dbReference type="EMBL" id="CAB3993877.1"/>
    </source>
</evidence>
<dbReference type="AlphaFoldDB" id="A0A6S7HE26"/>
<dbReference type="InterPro" id="IPR036236">
    <property type="entry name" value="Znf_C2H2_sf"/>
</dbReference>
<protein>
    <submittedName>
        <fullName evidence="8">Chromosome alignment-maintaining phospho 1-like</fullName>
    </submittedName>
</protein>
<dbReference type="InterPro" id="IPR050331">
    <property type="entry name" value="Zinc_finger"/>
</dbReference>